<accession>F5RJ17</accession>
<evidence type="ECO:0000313" key="1">
    <source>
        <dbReference type="EMBL" id="EGK62248.1"/>
    </source>
</evidence>
<name>F5RJ17_9FIRM</name>
<gene>
    <name evidence="1" type="ORF">HMPREF9081_0252</name>
</gene>
<reference evidence="1 2" key="1">
    <citation type="submission" date="2011-04" db="EMBL/GenBank/DDBJ databases">
        <authorList>
            <person name="Muzny D."/>
            <person name="Qin X."/>
            <person name="Deng J."/>
            <person name="Jiang H."/>
            <person name="Liu Y."/>
            <person name="Qu J."/>
            <person name="Song X.-Z."/>
            <person name="Zhang L."/>
            <person name="Thornton R."/>
            <person name="Coyle M."/>
            <person name="Francisco L."/>
            <person name="Jackson L."/>
            <person name="Javaid M."/>
            <person name="Korchina V."/>
            <person name="Kovar C."/>
            <person name="Mata R."/>
            <person name="Mathew T."/>
            <person name="Ngo R."/>
            <person name="Nguyen L."/>
            <person name="Nguyen N."/>
            <person name="Okwuonu G."/>
            <person name="Ongeri F."/>
            <person name="Pham C."/>
            <person name="Simmons D."/>
            <person name="Wilczek-Boney K."/>
            <person name="Hale W."/>
            <person name="Jakkamsetti A."/>
            <person name="Pham P."/>
            <person name="Ruth R."/>
            <person name="San Lucas F."/>
            <person name="Warren J."/>
            <person name="Zhang J."/>
            <person name="Zhao Z."/>
            <person name="Zhou C."/>
            <person name="Zhu D."/>
            <person name="Lee S."/>
            <person name="Bess C."/>
            <person name="Blankenburg K."/>
            <person name="Forbes L."/>
            <person name="Fu Q."/>
            <person name="Gubbala S."/>
            <person name="Hirani K."/>
            <person name="Jayaseelan J.C."/>
            <person name="Lara F."/>
            <person name="Munidasa M."/>
            <person name="Palculict T."/>
            <person name="Patil S."/>
            <person name="Pu L.-L."/>
            <person name="Saada N."/>
            <person name="Tang L."/>
            <person name="Weissenberger G."/>
            <person name="Zhu Y."/>
            <person name="Hemphill L."/>
            <person name="Shang Y."/>
            <person name="Youmans B."/>
            <person name="Ayvaz T."/>
            <person name="Ross M."/>
            <person name="Santibanez J."/>
            <person name="Aqrawi P."/>
            <person name="Gross S."/>
            <person name="Joshi V."/>
            <person name="Fowler G."/>
            <person name="Nazareth L."/>
            <person name="Reid J."/>
            <person name="Worley K."/>
            <person name="Petrosino J."/>
            <person name="Highlander S."/>
            <person name="Gibbs R."/>
        </authorList>
    </citation>
    <scope>NUCLEOTIDE SEQUENCE [LARGE SCALE GENOMIC DNA]</scope>
    <source>
        <strain evidence="1 2">DSM 2778</strain>
    </source>
</reference>
<evidence type="ECO:0000313" key="2">
    <source>
        <dbReference type="Proteomes" id="UP000004067"/>
    </source>
</evidence>
<sequence>MEQEARIMEKMSYKYNPSDYDEVLCEYMTAFYRAYEEKNRVFMISEMGHLFSETKYAMKEGDISSSDREEMLTYFGELLYG</sequence>
<dbReference type="EMBL" id="AFHQ01000005">
    <property type="protein sequence ID" value="EGK62248.1"/>
    <property type="molecule type" value="Genomic_DNA"/>
</dbReference>
<proteinExistence type="predicted"/>
<organism evidence="1 2">
    <name type="scientific">Centipeda periodontii DSM 2778</name>
    <dbReference type="NCBI Taxonomy" id="888060"/>
    <lineage>
        <taxon>Bacteria</taxon>
        <taxon>Bacillati</taxon>
        <taxon>Bacillota</taxon>
        <taxon>Negativicutes</taxon>
        <taxon>Selenomonadales</taxon>
        <taxon>Selenomonadaceae</taxon>
        <taxon>Centipeda</taxon>
    </lineage>
</organism>
<dbReference type="STRING" id="888060.HMPREF9081_0252"/>
<dbReference type="eggNOG" id="ENOG5033Z5Q">
    <property type="taxonomic scope" value="Bacteria"/>
</dbReference>
<dbReference type="HOGENOM" id="CLU_2636031_0_0_9"/>
<dbReference type="Proteomes" id="UP000004067">
    <property type="component" value="Unassembled WGS sequence"/>
</dbReference>
<dbReference type="AlphaFoldDB" id="F5RJ17"/>
<protein>
    <submittedName>
        <fullName evidence="1">Uncharacterized protein</fullName>
    </submittedName>
</protein>
<keyword evidence="2" id="KW-1185">Reference proteome</keyword>
<comment type="caution">
    <text evidence="1">The sequence shown here is derived from an EMBL/GenBank/DDBJ whole genome shotgun (WGS) entry which is preliminary data.</text>
</comment>